<feature type="domain" description="N,N-dimethylformamidase beta subunit-like C-terminal" evidence="2">
    <location>
        <begin position="134"/>
        <end position="543"/>
    </location>
</feature>
<dbReference type="InterPro" id="IPR046540">
    <property type="entry name" value="DMFA2_C"/>
</dbReference>
<protein>
    <recommendedName>
        <fullName evidence="2">N,N-dimethylformamidase beta subunit-like C-terminal domain-containing protein</fullName>
    </recommendedName>
</protein>
<keyword evidence="1" id="KW-0812">Transmembrane</keyword>
<proteinExistence type="predicted"/>
<evidence type="ECO:0000256" key="1">
    <source>
        <dbReference type="SAM" id="Phobius"/>
    </source>
</evidence>
<sequence>MVFLNGKLVKLFAAPILIYVLPSIFYFHVKGRGSIDVLEVFQEKDEDLITRTAIDSFIPKKNRIQIENEKQGSPEWILSNPARNREVEGYMSRSSVKKGSSIRLFYSVNTNLEFKDLWVVTRRESQEDIPNVQIEVFRTGWYQGIGARKVFGPQIVRGIEQPMPKPGVDGIIQCEWKDPLQIHIGKDWTSGVYLVKMTELKGKTQSYAIFVVRDDRSSSEPQADVMFQLPVNTYQAYNIWGGINLYRCILRRGCTQARKVSFDRPYAGPDHPLAAFGTGAAEFLSNVQPYKTYPIKYAASWNYNMVRWLEKNGIDVSYVSNVDVHTKLPMLQKPKLFLTQGHDEYWTGAMRDQVRKLRDEGVHLAFLGSNTAYWQIRYENSTIIDKDDDHEYRTVVCYRKLNLDPDKSQYATTKFRQIRPESLLVGVEYHFPLGDPFDEDLVIADTSHWIYNGTKVEKGDKIRGMLGYEVDTIGTDARRIRKDAKNVLKGDPDETISNIAKIFETPLLDRKNRTIISHGSLYQAKSGAHVFGAGTMQWSWGLDDYGVEQGVRDSRLSAVVEKMTWNFFEAAGIQKKHILTETQNTNIS</sequence>
<dbReference type="Proteomes" id="UP001054902">
    <property type="component" value="Unassembled WGS sequence"/>
</dbReference>
<name>A0AAD3D6R9_9STRA</name>
<organism evidence="3 4">
    <name type="scientific">Chaetoceros tenuissimus</name>
    <dbReference type="NCBI Taxonomy" id="426638"/>
    <lineage>
        <taxon>Eukaryota</taxon>
        <taxon>Sar</taxon>
        <taxon>Stramenopiles</taxon>
        <taxon>Ochrophyta</taxon>
        <taxon>Bacillariophyta</taxon>
        <taxon>Coscinodiscophyceae</taxon>
        <taxon>Chaetocerotophycidae</taxon>
        <taxon>Chaetocerotales</taxon>
        <taxon>Chaetocerotaceae</taxon>
        <taxon>Chaetoceros</taxon>
    </lineage>
</organism>
<keyword evidence="4" id="KW-1185">Reference proteome</keyword>
<dbReference type="Pfam" id="PF20254">
    <property type="entry name" value="DMFA2_C"/>
    <property type="match status" value="1"/>
</dbReference>
<keyword evidence="1" id="KW-0472">Membrane</keyword>
<dbReference type="AlphaFoldDB" id="A0AAD3D6R9"/>
<feature type="transmembrane region" description="Helical" evidence="1">
    <location>
        <begin position="12"/>
        <end position="29"/>
    </location>
</feature>
<comment type="caution">
    <text evidence="3">The sequence shown here is derived from an EMBL/GenBank/DDBJ whole genome shotgun (WGS) entry which is preliminary data.</text>
</comment>
<keyword evidence="1" id="KW-1133">Transmembrane helix</keyword>
<evidence type="ECO:0000313" key="4">
    <source>
        <dbReference type="Proteomes" id="UP001054902"/>
    </source>
</evidence>
<evidence type="ECO:0000313" key="3">
    <source>
        <dbReference type="EMBL" id="GFH57029.1"/>
    </source>
</evidence>
<gene>
    <name evidence="3" type="ORF">CTEN210_13505</name>
</gene>
<accession>A0AAD3D6R9</accession>
<dbReference type="EMBL" id="BLLK01000057">
    <property type="protein sequence ID" value="GFH57029.1"/>
    <property type="molecule type" value="Genomic_DNA"/>
</dbReference>
<evidence type="ECO:0000259" key="2">
    <source>
        <dbReference type="Pfam" id="PF20254"/>
    </source>
</evidence>
<reference evidence="3 4" key="1">
    <citation type="journal article" date="2021" name="Sci. Rep.">
        <title>The genome of the diatom Chaetoceros tenuissimus carries an ancient integrated fragment of an extant virus.</title>
        <authorList>
            <person name="Hongo Y."/>
            <person name="Kimura K."/>
            <person name="Takaki Y."/>
            <person name="Yoshida Y."/>
            <person name="Baba S."/>
            <person name="Kobayashi G."/>
            <person name="Nagasaki K."/>
            <person name="Hano T."/>
            <person name="Tomaru Y."/>
        </authorList>
    </citation>
    <scope>NUCLEOTIDE SEQUENCE [LARGE SCALE GENOMIC DNA]</scope>
    <source>
        <strain evidence="3 4">NIES-3715</strain>
    </source>
</reference>